<dbReference type="SUPFAM" id="SSF52047">
    <property type="entry name" value="RNI-like"/>
    <property type="match status" value="1"/>
</dbReference>
<gene>
    <name evidence="15" type="primary">LOC125420813</name>
</gene>
<organism evidence="14 15">
    <name type="scientific">Ziziphus jujuba</name>
    <name type="common">Chinese jujube</name>
    <name type="synonym">Ziziphus sativa</name>
    <dbReference type="NCBI Taxonomy" id="326968"/>
    <lineage>
        <taxon>Eukaryota</taxon>
        <taxon>Viridiplantae</taxon>
        <taxon>Streptophyta</taxon>
        <taxon>Embryophyta</taxon>
        <taxon>Tracheophyta</taxon>
        <taxon>Spermatophyta</taxon>
        <taxon>Magnoliopsida</taxon>
        <taxon>eudicotyledons</taxon>
        <taxon>Gunneridae</taxon>
        <taxon>Pentapetalae</taxon>
        <taxon>rosids</taxon>
        <taxon>fabids</taxon>
        <taxon>Rosales</taxon>
        <taxon>Rhamnaceae</taxon>
        <taxon>Paliureae</taxon>
        <taxon>Ziziphus</taxon>
    </lineage>
</organism>
<dbReference type="RefSeq" id="XP_048323919.2">
    <property type="nucleotide sequence ID" value="XM_048467962.2"/>
</dbReference>
<evidence type="ECO:0000256" key="12">
    <source>
        <dbReference type="SAM" id="Phobius"/>
    </source>
</evidence>
<dbReference type="PRINTS" id="PR00019">
    <property type="entry name" value="LEURICHRPT"/>
</dbReference>
<dbReference type="InterPro" id="IPR032675">
    <property type="entry name" value="LRR_dom_sf"/>
</dbReference>
<reference evidence="15" key="1">
    <citation type="submission" date="2025-08" db="UniProtKB">
        <authorList>
            <consortium name="RefSeq"/>
        </authorList>
    </citation>
    <scope>IDENTIFICATION</scope>
    <source>
        <tissue evidence="15">Seedling</tissue>
    </source>
</reference>
<accession>A0ABM3I9N5</accession>
<name>A0ABM3I9N5_ZIZJJ</name>
<comment type="similarity">
    <text evidence="2">Belongs to the RLP family.</text>
</comment>
<feature type="domain" description="Disease resistance R13L4/SHOC-2-like LRR" evidence="13">
    <location>
        <begin position="193"/>
        <end position="308"/>
    </location>
</feature>
<proteinExistence type="inferred from homology"/>
<feature type="transmembrane region" description="Helical" evidence="12">
    <location>
        <begin position="912"/>
        <end position="936"/>
    </location>
</feature>
<dbReference type="InterPro" id="IPR003591">
    <property type="entry name" value="Leu-rich_rpt_typical-subtyp"/>
</dbReference>
<sequence length="956" mass="106549">MRNWKAGSDCCLWDGVACNKATGHVVSLDLSDSWLRGPLRSNSSLFSLVHLQKLNLALNDFNSSPIPSELGQLSRLTHLNLSHSSFHGDIPSEISMLTNLMSLDLSCWPFGLYVREGELGRLIHNMTNLSILYLDFVNLSSSPVPQSMANLSSLTHLSVRNCYLYGEFPQNIFQLPNIQSIDLSHNIDLTGSLPEFNSSSHLKSLLILRTSFSGKLPDSIGNLKSLNVLHLKVSSFSGTVPSSLWNLSELVDVDLFHNHFTGQLPSTLGKLAKLTSLKLDDNEFSGQIPSSLGNLTKLTHFSIYYNSFQGKFPAKLPYLIQSLSLGYNKLTGSIPSHNLNLTFLQSLDLSNCFFSGVIPSYLFTVPSLQSLNLGHNQFTDLDISNSSKIEILSLGGNKLNGAIPSSISKLQKLRQLFLDSNNFTGRVDFGIFSELSNLHLLDLSYNSHLSQISVDTNSTLPKFKLLFLTSCNISEFPDFLKTQDELVSLSLSGNRIDSLIPSWFFSVGRNTLQYLSLSENLISGWEEIPLTLPWKELRSLHIRSNIMQGPLVVPPMSIQEFYISNNSLTGEIDSLFCKLSNLEALDASRNHLSGTIPQCLGSLQMLNLRYNNFMGNIPQICRDESLMRILDLSHNQLQGRIPRSLIKCKDLLVLNLGHNQISDTFPFWLQSLPKLHILILGSNKLHGPIWHAHNSFSFLVLIIIDISHNDFAGSIPSEYFRNWTSMTPDVSQKYKSGKREVLSFMQASWYKLDSVTVINKGQQMEMIQNVDIFVSIDLSCNKFHGEIPSTIWELQSLVMLNLSNNNFTGFIPSSIGNLRQLQSLDLSNNKLSGKIPQQLTSLTFLAYLNLSQNQLVGPIPQGGQVWTFQNSSFEGNLGLCDFPLSRKCGTPPSTSSASDNHDSEKSDSIFDFGWKVVAVGYGCGLLVGLVIGHVFISRRPNLIFKIFGLRVERPPR</sequence>
<evidence type="ECO:0000256" key="2">
    <source>
        <dbReference type="ARBA" id="ARBA00009592"/>
    </source>
</evidence>
<evidence type="ECO:0000256" key="5">
    <source>
        <dbReference type="ARBA" id="ARBA00022692"/>
    </source>
</evidence>
<dbReference type="SUPFAM" id="SSF52058">
    <property type="entry name" value="L domain-like"/>
    <property type="match status" value="2"/>
</dbReference>
<evidence type="ECO:0000256" key="1">
    <source>
        <dbReference type="ARBA" id="ARBA00004251"/>
    </source>
</evidence>
<evidence type="ECO:0000256" key="10">
    <source>
        <dbReference type="ARBA" id="ARBA00023170"/>
    </source>
</evidence>
<evidence type="ECO:0000256" key="4">
    <source>
        <dbReference type="ARBA" id="ARBA00022614"/>
    </source>
</evidence>
<keyword evidence="4" id="KW-0433">Leucine-rich repeat</keyword>
<dbReference type="PANTHER" id="PTHR48061:SF36">
    <property type="entry name" value="RECEPTOR-LIKE PROTEIN 12"/>
    <property type="match status" value="1"/>
</dbReference>
<evidence type="ECO:0000256" key="3">
    <source>
        <dbReference type="ARBA" id="ARBA00022475"/>
    </source>
</evidence>
<dbReference type="InterPro" id="IPR001611">
    <property type="entry name" value="Leu-rich_rpt"/>
</dbReference>
<keyword evidence="3" id="KW-1003">Cell membrane</keyword>
<keyword evidence="5 12" id="KW-0812">Transmembrane</keyword>
<evidence type="ECO:0000256" key="9">
    <source>
        <dbReference type="ARBA" id="ARBA00023136"/>
    </source>
</evidence>
<dbReference type="Gene3D" id="3.80.10.10">
    <property type="entry name" value="Ribonuclease Inhibitor"/>
    <property type="match status" value="3"/>
</dbReference>
<dbReference type="PANTHER" id="PTHR48061">
    <property type="entry name" value="LEUCINE-RICH REPEAT RECEPTOR PROTEIN KINASE EMS1-LIKE-RELATED"/>
    <property type="match status" value="1"/>
</dbReference>
<evidence type="ECO:0000256" key="11">
    <source>
        <dbReference type="ARBA" id="ARBA00023180"/>
    </source>
</evidence>
<dbReference type="InterPro" id="IPR055414">
    <property type="entry name" value="LRR_R13L4/SHOC2-like"/>
</dbReference>
<dbReference type="SMART" id="SM00369">
    <property type="entry name" value="LRR_TYP"/>
    <property type="match status" value="10"/>
</dbReference>
<evidence type="ECO:0000259" key="13">
    <source>
        <dbReference type="Pfam" id="PF23598"/>
    </source>
</evidence>
<comment type="subcellular location">
    <subcellularLocation>
        <location evidence="1">Cell membrane</location>
        <topology evidence="1">Single-pass type I membrane protein</topology>
    </subcellularLocation>
</comment>
<evidence type="ECO:0000256" key="7">
    <source>
        <dbReference type="ARBA" id="ARBA00022737"/>
    </source>
</evidence>
<keyword evidence="9 12" id="KW-0472">Membrane</keyword>
<keyword evidence="11" id="KW-0325">Glycoprotein</keyword>
<evidence type="ECO:0000313" key="14">
    <source>
        <dbReference type="Proteomes" id="UP001652623"/>
    </source>
</evidence>
<evidence type="ECO:0000313" key="15">
    <source>
        <dbReference type="RefSeq" id="XP_048323919.2"/>
    </source>
</evidence>
<keyword evidence="7" id="KW-0677">Repeat</keyword>
<dbReference type="Pfam" id="PF23598">
    <property type="entry name" value="LRR_14"/>
    <property type="match status" value="1"/>
</dbReference>
<evidence type="ECO:0000256" key="8">
    <source>
        <dbReference type="ARBA" id="ARBA00022989"/>
    </source>
</evidence>
<protein>
    <submittedName>
        <fullName evidence="15">Receptor-like protein 33 isoform X1</fullName>
    </submittedName>
</protein>
<keyword evidence="8 12" id="KW-1133">Transmembrane helix</keyword>
<dbReference type="GeneID" id="125420813"/>
<dbReference type="Pfam" id="PF13855">
    <property type="entry name" value="LRR_8"/>
    <property type="match status" value="3"/>
</dbReference>
<keyword evidence="14" id="KW-1185">Reference proteome</keyword>
<dbReference type="Pfam" id="PF00560">
    <property type="entry name" value="LRR_1"/>
    <property type="match status" value="5"/>
</dbReference>
<keyword evidence="10" id="KW-0675">Receptor</keyword>
<dbReference type="Proteomes" id="UP001652623">
    <property type="component" value="Chromosome 10"/>
</dbReference>
<keyword evidence="6" id="KW-0732">Signal</keyword>
<evidence type="ECO:0000256" key="6">
    <source>
        <dbReference type="ARBA" id="ARBA00022729"/>
    </source>
</evidence>
<dbReference type="PROSITE" id="PS51450">
    <property type="entry name" value="LRR"/>
    <property type="match status" value="2"/>
</dbReference>
<dbReference type="InterPro" id="IPR046956">
    <property type="entry name" value="RLP23-like"/>
</dbReference>